<evidence type="ECO:0000256" key="2">
    <source>
        <dbReference type="ARBA" id="ARBA00022525"/>
    </source>
</evidence>
<comment type="subcellular location">
    <subcellularLocation>
        <location evidence="1">Secreted</location>
    </subcellularLocation>
</comment>
<dbReference type="CDD" id="cd19379">
    <property type="entry name" value="TGF_beta_GSDF"/>
    <property type="match status" value="1"/>
</dbReference>
<accession>A0A9F5MSV9</accession>
<dbReference type="InterPro" id="IPR029034">
    <property type="entry name" value="Cystine-knot_cytokine"/>
</dbReference>
<evidence type="ECO:0000256" key="4">
    <source>
        <dbReference type="SAM" id="MobiDB-lite"/>
    </source>
</evidence>
<feature type="region of interest" description="Disordered" evidence="4">
    <location>
        <begin position="35"/>
        <end position="61"/>
    </location>
</feature>
<evidence type="ECO:0000313" key="6">
    <source>
        <dbReference type="Proteomes" id="UP000695026"/>
    </source>
</evidence>
<keyword evidence="2" id="KW-0964">Secreted</keyword>
<evidence type="ECO:0000259" key="5">
    <source>
        <dbReference type="PROSITE" id="PS51362"/>
    </source>
</evidence>
<sequence>MNKKRRARGGYVFKGIPCGAQGIWDAAPTPDYTSHHAELGGVSPGTRPFGKAEGGPDPRPYLSRPSAYASPRRQVSKGPLFLCLWLRLSVSADPQERRKSSLCPFLLLKPEAGTAKRKFGTSNYSPLFHYPVAELVLFVSPLCSCREQILQRARTVTCQFLRLEHPPRLTASMTRQVREEWAAEAARSPDPSIGGQHLNITSNQTLVIQRGGCLQISQHITLDDLGWQSWVLSPKSFIFTECLGCHCHRKREETQLHFWSRACGLQQPSHQAYADAQQRRCCRPQKTLVPFVFLKEDGSLNIQTVRLTHECHCRP</sequence>
<protein>
    <submittedName>
        <fullName evidence="7">Uncharacterized protein LOC112541062</fullName>
    </submittedName>
</protein>
<proteinExistence type="inferred from homology"/>
<dbReference type="SMART" id="SM00204">
    <property type="entry name" value="TGFB"/>
    <property type="match status" value="1"/>
</dbReference>
<dbReference type="KEGG" id="pbi:112541062"/>
<evidence type="ECO:0000313" key="7">
    <source>
        <dbReference type="RefSeq" id="XP_025024694.1"/>
    </source>
</evidence>
<evidence type="ECO:0000256" key="1">
    <source>
        <dbReference type="ARBA" id="ARBA00004613"/>
    </source>
</evidence>
<dbReference type="GO" id="GO:0008083">
    <property type="term" value="F:growth factor activity"/>
    <property type="evidence" value="ECO:0007669"/>
    <property type="project" value="UniProtKB-KW"/>
</dbReference>
<gene>
    <name evidence="7" type="primary">LOC112541062</name>
</gene>
<comment type="similarity">
    <text evidence="3">Belongs to the TGF-beta family.</text>
</comment>
<reference evidence="7" key="1">
    <citation type="submission" date="2025-08" db="UniProtKB">
        <authorList>
            <consortium name="RefSeq"/>
        </authorList>
    </citation>
    <scope>IDENTIFICATION</scope>
    <source>
        <tissue evidence="7">Liver</tissue>
    </source>
</reference>
<name>A0A9F5MSV9_PYTBI</name>
<feature type="domain" description="TGF-beta family profile" evidence="5">
    <location>
        <begin position="184"/>
        <end position="314"/>
    </location>
</feature>
<dbReference type="InterPro" id="IPR001839">
    <property type="entry name" value="TGF-b_C"/>
</dbReference>
<dbReference type="Proteomes" id="UP000695026">
    <property type="component" value="Unplaced"/>
</dbReference>
<dbReference type="Pfam" id="PF00019">
    <property type="entry name" value="TGF_beta"/>
    <property type="match status" value="1"/>
</dbReference>
<dbReference type="GeneID" id="112541062"/>
<evidence type="ECO:0000256" key="3">
    <source>
        <dbReference type="RuleBase" id="RU000354"/>
    </source>
</evidence>
<organism evidence="6 7">
    <name type="scientific">Python bivittatus</name>
    <name type="common">Burmese python</name>
    <name type="synonym">Python molurus bivittatus</name>
    <dbReference type="NCBI Taxonomy" id="176946"/>
    <lineage>
        <taxon>Eukaryota</taxon>
        <taxon>Metazoa</taxon>
        <taxon>Chordata</taxon>
        <taxon>Craniata</taxon>
        <taxon>Vertebrata</taxon>
        <taxon>Euteleostomi</taxon>
        <taxon>Lepidosauria</taxon>
        <taxon>Squamata</taxon>
        <taxon>Bifurcata</taxon>
        <taxon>Unidentata</taxon>
        <taxon>Episquamata</taxon>
        <taxon>Toxicofera</taxon>
        <taxon>Serpentes</taxon>
        <taxon>Henophidia</taxon>
        <taxon>Pythonidae</taxon>
        <taxon>Python</taxon>
    </lineage>
</organism>
<dbReference type="SUPFAM" id="SSF57501">
    <property type="entry name" value="Cystine-knot cytokines"/>
    <property type="match status" value="1"/>
</dbReference>
<dbReference type="PROSITE" id="PS51362">
    <property type="entry name" value="TGF_BETA_2"/>
    <property type="match status" value="1"/>
</dbReference>
<keyword evidence="3" id="KW-0339">Growth factor</keyword>
<dbReference type="OrthoDB" id="8997642at2759"/>
<dbReference type="Gene3D" id="2.10.90.10">
    <property type="entry name" value="Cystine-knot cytokines"/>
    <property type="match status" value="1"/>
</dbReference>
<dbReference type="RefSeq" id="XP_025024694.1">
    <property type="nucleotide sequence ID" value="XM_025168926.1"/>
</dbReference>
<dbReference type="GO" id="GO:0005576">
    <property type="term" value="C:extracellular region"/>
    <property type="evidence" value="ECO:0007669"/>
    <property type="project" value="UniProtKB-SubCell"/>
</dbReference>
<keyword evidence="6" id="KW-1185">Reference proteome</keyword>
<dbReference type="AlphaFoldDB" id="A0A9F5MSV9"/>